<gene>
    <name evidence="2" type="ORF">ACFSBI_12640</name>
</gene>
<dbReference type="InterPro" id="IPR036388">
    <property type="entry name" value="WH-like_DNA-bd_sf"/>
</dbReference>
<evidence type="ECO:0000313" key="3">
    <source>
        <dbReference type="Proteomes" id="UP001597347"/>
    </source>
</evidence>
<feature type="domain" description="RNA polymerase sigma-70 region 4" evidence="1">
    <location>
        <begin position="2"/>
        <end position="45"/>
    </location>
</feature>
<dbReference type="SUPFAM" id="SSF88659">
    <property type="entry name" value="Sigma3 and sigma4 domains of RNA polymerase sigma factors"/>
    <property type="match status" value="1"/>
</dbReference>
<dbReference type="RefSeq" id="WP_377935461.1">
    <property type="nucleotide sequence ID" value="NZ_JBHUEA010000020.1"/>
</dbReference>
<comment type="caution">
    <text evidence="2">The sequence shown here is derived from an EMBL/GenBank/DDBJ whole genome shotgun (WGS) entry which is preliminary data.</text>
</comment>
<dbReference type="Proteomes" id="UP001597347">
    <property type="component" value="Unassembled WGS sequence"/>
</dbReference>
<dbReference type="Pfam" id="PF04545">
    <property type="entry name" value="Sigma70_r4"/>
    <property type="match status" value="1"/>
</dbReference>
<dbReference type="InterPro" id="IPR013324">
    <property type="entry name" value="RNA_pol_sigma_r3/r4-like"/>
</dbReference>
<protein>
    <submittedName>
        <fullName evidence="2">Sigma factor-like helix-turn-helix DNA-binding protein</fullName>
    </submittedName>
</protein>
<dbReference type="InterPro" id="IPR007630">
    <property type="entry name" value="RNA_pol_sigma70_r4"/>
</dbReference>
<dbReference type="EMBL" id="JBHUEA010000020">
    <property type="protein sequence ID" value="MFD1722398.1"/>
    <property type="molecule type" value="Genomic_DNA"/>
</dbReference>
<accession>A0ABW4LI55</accession>
<reference evidence="3" key="1">
    <citation type="journal article" date="2019" name="Int. J. Syst. Evol. Microbiol.">
        <title>The Global Catalogue of Microorganisms (GCM) 10K type strain sequencing project: providing services to taxonomists for standard genome sequencing and annotation.</title>
        <authorList>
            <consortium name="The Broad Institute Genomics Platform"/>
            <consortium name="The Broad Institute Genome Sequencing Center for Infectious Disease"/>
            <person name="Wu L."/>
            <person name="Ma J."/>
        </authorList>
    </citation>
    <scope>NUCLEOTIDE SEQUENCE [LARGE SCALE GENOMIC DNA]</scope>
    <source>
        <strain evidence="3">CGMCC 1.12471</strain>
    </source>
</reference>
<evidence type="ECO:0000313" key="2">
    <source>
        <dbReference type="EMBL" id="MFD1722398.1"/>
    </source>
</evidence>
<evidence type="ECO:0000259" key="1">
    <source>
        <dbReference type="Pfam" id="PF04545"/>
    </source>
</evidence>
<keyword evidence="3" id="KW-1185">Reference proteome</keyword>
<proteinExistence type="predicted"/>
<dbReference type="Gene3D" id="1.10.10.10">
    <property type="entry name" value="Winged helix-like DNA-binding domain superfamily/Winged helix DNA-binding domain"/>
    <property type="match status" value="1"/>
</dbReference>
<dbReference type="CDD" id="cd06171">
    <property type="entry name" value="Sigma70_r4"/>
    <property type="match status" value="1"/>
</dbReference>
<organism evidence="2 3">
    <name type="scientific">Amnibacterium endophyticum</name>
    <dbReference type="NCBI Taxonomy" id="2109337"/>
    <lineage>
        <taxon>Bacteria</taxon>
        <taxon>Bacillati</taxon>
        <taxon>Actinomycetota</taxon>
        <taxon>Actinomycetes</taxon>
        <taxon>Micrococcales</taxon>
        <taxon>Microbacteriaceae</taxon>
        <taxon>Amnibacterium</taxon>
    </lineage>
</organism>
<name>A0ABW4LI55_9MICO</name>
<sequence length="55" mass="6067">MSDDHRTVVRLLFYDGWSVAETAVLLGIPAGTVKSRSYYALKALRGVLNELGVTR</sequence>